<dbReference type="PaxDb" id="3847-GLYMA10G03976.1"/>
<organism evidence="2">
    <name type="scientific">Glycine max</name>
    <name type="common">Soybean</name>
    <name type="synonym">Glycine hispida</name>
    <dbReference type="NCBI Taxonomy" id="3847"/>
    <lineage>
        <taxon>Eukaryota</taxon>
        <taxon>Viridiplantae</taxon>
        <taxon>Streptophyta</taxon>
        <taxon>Embryophyta</taxon>
        <taxon>Tracheophyta</taxon>
        <taxon>Spermatophyta</taxon>
        <taxon>Magnoliopsida</taxon>
        <taxon>eudicotyledons</taxon>
        <taxon>Gunneridae</taxon>
        <taxon>Pentapetalae</taxon>
        <taxon>rosids</taxon>
        <taxon>fabids</taxon>
        <taxon>Fabales</taxon>
        <taxon>Fabaceae</taxon>
        <taxon>Papilionoideae</taxon>
        <taxon>50 kb inversion clade</taxon>
        <taxon>NPAAA clade</taxon>
        <taxon>indigoferoid/millettioid clade</taxon>
        <taxon>Phaseoleae</taxon>
        <taxon>Glycine</taxon>
        <taxon>Glycine subgen. Soja</taxon>
    </lineage>
</organism>
<name>K7LH83_SOYBN</name>
<evidence type="ECO:0000313" key="4">
    <source>
        <dbReference type="Proteomes" id="UP000008827"/>
    </source>
</evidence>
<dbReference type="Proteomes" id="UP000008827">
    <property type="component" value="Chromosome 10"/>
</dbReference>
<evidence type="ECO:0000313" key="2">
    <source>
        <dbReference type="EMBL" id="KRH32147.1"/>
    </source>
</evidence>
<evidence type="ECO:0000313" key="3">
    <source>
        <dbReference type="EnsemblPlants" id="KRH32147"/>
    </source>
</evidence>
<dbReference type="Gramene" id="KRH32147">
    <property type="protein sequence ID" value="KRH32147"/>
    <property type="gene ID" value="GLYMA_10G034500"/>
</dbReference>
<protein>
    <submittedName>
        <fullName evidence="2 3">Uncharacterized protein</fullName>
    </submittedName>
</protein>
<reference evidence="2 3" key="1">
    <citation type="journal article" date="2010" name="Nature">
        <title>Genome sequence of the palaeopolyploid soybean.</title>
        <authorList>
            <person name="Schmutz J."/>
            <person name="Cannon S.B."/>
            <person name="Schlueter J."/>
            <person name="Ma J."/>
            <person name="Mitros T."/>
            <person name="Nelson W."/>
            <person name="Hyten D.L."/>
            <person name="Song Q."/>
            <person name="Thelen J.J."/>
            <person name="Cheng J."/>
            <person name="Xu D."/>
            <person name="Hellsten U."/>
            <person name="May G.D."/>
            <person name="Yu Y."/>
            <person name="Sakurai T."/>
            <person name="Umezawa T."/>
            <person name="Bhattacharyya M.K."/>
            <person name="Sandhu D."/>
            <person name="Valliyodan B."/>
            <person name="Lindquist E."/>
            <person name="Peto M."/>
            <person name="Grant D."/>
            <person name="Shu S."/>
            <person name="Goodstein D."/>
            <person name="Barry K."/>
            <person name="Futrell-Griggs M."/>
            <person name="Abernathy B."/>
            <person name="Du J."/>
            <person name="Tian Z."/>
            <person name="Zhu L."/>
            <person name="Gill N."/>
            <person name="Joshi T."/>
            <person name="Libault M."/>
            <person name="Sethuraman A."/>
            <person name="Zhang X.-C."/>
            <person name="Shinozaki K."/>
            <person name="Nguyen H.T."/>
            <person name="Wing R.A."/>
            <person name="Cregan P."/>
            <person name="Specht J."/>
            <person name="Grimwood J."/>
            <person name="Rokhsar D."/>
            <person name="Stacey G."/>
            <person name="Shoemaker R.C."/>
            <person name="Jackson S.A."/>
        </authorList>
    </citation>
    <scope>NUCLEOTIDE SEQUENCE [LARGE SCALE GENOMIC DNA]</scope>
    <source>
        <strain evidence="3">cv. Williams 82</strain>
        <tissue evidence="2">Callus</tissue>
    </source>
</reference>
<gene>
    <name evidence="2" type="ORF">GLYMA_10G034500</name>
</gene>
<sequence>MKQSLSSLVLRFRGRVVSKLRSLSCHVFPCYRISLLWRMTKTLNQHHHQFNIRRTNTLGTSTSEEKTRPGPTTTSIIRIEGKNSYS</sequence>
<dbReference type="EnsemblPlants" id="KRH32147">
    <property type="protein sequence ID" value="KRH32147"/>
    <property type="gene ID" value="GLYMA_10G034500"/>
</dbReference>
<dbReference type="InParanoid" id="K7LH83"/>
<accession>K7LH83</accession>
<evidence type="ECO:0000256" key="1">
    <source>
        <dbReference type="SAM" id="MobiDB-lite"/>
    </source>
</evidence>
<dbReference type="EMBL" id="CM000843">
    <property type="protein sequence ID" value="KRH32147.1"/>
    <property type="molecule type" value="Genomic_DNA"/>
</dbReference>
<keyword evidence="4" id="KW-1185">Reference proteome</keyword>
<dbReference type="AlphaFoldDB" id="K7LH83"/>
<reference evidence="3" key="2">
    <citation type="submission" date="2018-02" db="UniProtKB">
        <authorList>
            <consortium name="EnsemblPlants"/>
        </authorList>
    </citation>
    <scope>IDENTIFICATION</scope>
    <source>
        <strain evidence="3">Williams 82</strain>
    </source>
</reference>
<feature type="region of interest" description="Disordered" evidence="1">
    <location>
        <begin position="54"/>
        <end position="86"/>
    </location>
</feature>
<proteinExistence type="predicted"/>
<dbReference type="HOGENOM" id="CLU_2502365_0_0_1"/>
<reference evidence="2" key="3">
    <citation type="submission" date="2018-07" db="EMBL/GenBank/DDBJ databases">
        <title>WGS assembly of Glycine max.</title>
        <authorList>
            <person name="Schmutz J."/>
            <person name="Cannon S."/>
            <person name="Schlueter J."/>
            <person name="Ma J."/>
            <person name="Mitros T."/>
            <person name="Nelson W."/>
            <person name="Hyten D."/>
            <person name="Song Q."/>
            <person name="Thelen J."/>
            <person name="Cheng J."/>
            <person name="Xu D."/>
            <person name="Hellsten U."/>
            <person name="May G."/>
            <person name="Yu Y."/>
            <person name="Sakurai T."/>
            <person name="Umezawa T."/>
            <person name="Bhattacharyya M."/>
            <person name="Sandhu D."/>
            <person name="Valliyodan B."/>
            <person name="Lindquist E."/>
            <person name="Peto M."/>
            <person name="Grant D."/>
            <person name="Shu S."/>
            <person name="Goodstein D."/>
            <person name="Barry K."/>
            <person name="Futrell-Griggs M."/>
            <person name="Abernathy B."/>
            <person name="Du J."/>
            <person name="Tian Z."/>
            <person name="Zhu L."/>
            <person name="Gill N."/>
            <person name="Joshi T."/>
            <person name="Libault M."/>
            <person name="Sethuraman A."/>
            <person name="Zhang X."/>
            <person name="Shinozaki K."/>
            <person name="Nguyen H."/>
            <person name="Wing R."/>
            <person name="Cregan P."/>
            <person name="Specht J."/>
            <person name="Grimwood J."/>
            <person name="Rokhsar D."/>
            <person name="Stacey G."/>
            <person name="Shoemaker R."/>
            <person name="Jackson S."/>
        </authorList>
    </citation>
    <scope>NUCLEOTIDE SEQUENCE</scope>
    <source>
        <tissue evidence="2">Callus</tissue>
    </source>
</reference>